<feature type="transmembrane region" description="Helical" evidence="14">
    <location>
        <begin position="330"/>
        <end position="355"/>
    </location>
</feature>
<feature type="region of interest" description="Disordered" evidence="13">
    <location>
        <begin position="1"/>
        <end position="22"/>
    </location>
</feature>
<dbReference type="EC" id="2.4.2.46" evidence="4"/>
<evidence type="ECO:0000313" key="17">
    <source>
        <dbReference type="EMBL" id="KNA90115.1"/>
    </source>
</evidence>
<feature type="transmembrane region" description="Helical" evidence="14">
    <location>
        <begin position="31"/>
        <end position="49"/>
    </location>
</feature>
<keyword evidence="6" id="KW-1003">Cell membrane</keyword>
<feature type="transmembrane region" description="Helical" evidence="14">
    <location>
        <begin position="385"/>
        <end position="404"/>
    </location>
</feature>
<feature type="transmembrane region" description="Helical" evidence="14">
    <location>
        <begin position="182"/>
        <end position="202"/>
    </location>
</feature>
<feature type="transmembrane region" description="Helical" evidence="14">
    <location>
        <begin position="411"/>
        <end position="435"/>
    </location>
</feature>
<reference evidence="17 18" key="1">
    <citation type="submission" date="2015-05" db="EMBL/GenBank/DDBJ databases">
        <title>Draft genome sequence of the bacterium Gordonia jacobaea a new member of the Gordonia genus.</title>
        <authorList>
            <person name="Jimenez-Galisteo G."/>
            <person name="Dominguez A."/>
            <person name="Munoz E."/>
            <person name="Vinas M."/>
        </authorList>
    </citation>
    <scope>NUCLEOTIDE SEQUENCE [LARGE SCALE GENOMIC DNA]</scope>
    <source>
        <strain evidence="18">mv1</strain>
    </source>
</reference>
<dbReference type="Pfam" id="PF12250">
    <property type="entry name" value="AftA_N"/>
    <property type="match status" value="1"/>
</dbReference>
<keyword evidence="9 14" id="KW-1133">Transmembrane helix</keyword>
<keyword evidence="10 14" id="KW-0472">Membrane</keyword>
<dbReference type="InterPro" id="IPR020963">
    <property type="entry name" value="ArabinofuranosylTrfase_AftA_N"/>
</dbReference>
<dbReference type="EMBL" id="LDTZ01000020">
    <property type="protein sequence ID" value="KNA90115.1"/>
    <property type="molecule type" value="Genomic_DNA"/>
</dbReference>
<evidence type="ECO:0000256" key="10">
    <source>
        <dbReference type="ARBA" id="ARBA00023136"/>
    </source>
</evidence>
<evidence type="ECO:0000256" key="13">
    <source>
        <dbReference type="SAM" id="MobiDB-lite"/>
    </source>
</evidence>
<keyword evidence="8 14" id="KW-0812">Transmembrane</keyword>
<evidence type="ECO:0000256" key="8">
    <source>
        <dbReference type="ARBA" id="ARBA00022692"/>
    </source>
</evidence>
<dbReference type="Proteomes" id="UP000037247">
    <property type="component" value="Unassembled WGS sequence"/>
</dbReference>
<sequence>MTSTQSPTTDDSSPQVAATPQRRANRHVRTLIDLVIAVVVGAIVAFVGLKAIDSVQWPAFNSSNVTRSLTTAGQVVAVAILVIAALLYRYGKARWLVTLLSAAGISGLVTVTLGMPLGATRLYLFGLSADQQFRTEYLTRLTSSPHLADMTYLHLAPYYPAGWFWGGGRYASLMGLPGWEAFKPWAILSMAVAAAIGVVLWARMVRADRGIATALAVTVVTLMYAGPEPYAAVLIMVGVPMLIPMLYGLRGRSRHADGPTASLRSGTSWAAVVATGLFLGLSATFYTLYTGLFAGVAILMALALIVHGWVNASNKALPSDEVSKIRRGVVLAVVGRLVVMGVISGLIALTVWAPYLLARARSEPTSGGTAEHYLPERGSFLPWPMFHLSLVGAITFIGLIWILLRFRQRTIAAALGITVVGIYLMSLLSMLVTAAGTTLLGFRLEPILVAVLAAAGVFGVVELAHWAVGRFGDVRVVVGVLAALAAIAVAQSIPAYLSNEITTAYTDTDGYGDRADKRPPGAESYYPQIDKLIGEKTGRPATDNVVLTADYGFLSVYPYWGFQGLTSHYANPLAEFDKRAATIETWSKATSADDFVRQLDAAPWTPPNVFLFRYSADGYALRLAADVYPNDPNVKRYTVTFDPNLFNDPRFEVTDVGPFVLVVRK</sequence>
<comment type="caution">
    <text evidence="17">The sequence shown here is derived from an EMBL/GenBank/DDBJ whole genome shotgun (WGS) entry which is preliminary data.</text>
</comment>
<evidence type="ECO:0000256" key="3">
    <source>
        <dbReference type="ARBA" id="ARBA00009655"/>
    </source>
</evidence>
<comment type="similarity">
    <text evidence="3">Belongs to the glycosyltransferase 85 family.</text>
</comment>
<evidence type="ECO:0000313" key="18">
    <source>
        <dbReference type="Proteomes" id="UP000037247"/>
    </source>
</evidence>
<feature type="transmembrane region" description="Helical" evidence="14">
    <location>
        <begin position="447"/>
        <end position="469"/>
    </location>
</feature>
<dbReference type="InterPro" id="IPR020959">
    <property type="entry name" value="ArabinofuranosylTrfase_AftA_C"/>
</dbReference>
<feature type="transmembrane region" description="Helical" evidence="14">
    <location>
        <begin position="231"/>
        <end position="249"/>
    </location>
</feature>
<comment type="subcellular location">
    <subcellularLocation>
        <location evidence="1">Cell membrane</location>
        <topology evidence="1">Multi-pass membrane protein</topology>
    </subcellularLocation>
</comment>
<keyword evidence="7" id="KW-0808">Transferase</keyword>
<evidence type="ECO:0000256" key="12">
    <source>
        <dbReference type="ARBA" id="ARBA00034030"/>
    </source>
</evidence>
<evidence type="ECO:0000256" key="14">
    <source>
        <dbReference type="SAM" id="Phobius"/>
    </source>
</evidence>
<comment type="pathway">
    <text evidence="2">Cell wall biogenesis; cell wall polysaccharide biosynthesis.</text>
</comment>
<comment type="catalytic activity">
    <reaction evidence="12">
        <text>Adds an alpha-D-arabinofuranosyl group from trans,octacis-decaprenylphospho-beta-D-arabinofuranose at the 5-O-position of the eighth, tenth and twelfth galactofuranose unit of the galactofuranan chain of [beta-D-galactofuranosyl-(1-&gt;5)-beta-D-galactofuranosyl-(1-&gt;6)]14-beta-D-galactofuranosyl-(1-&gt;5)-beta-D-galactofuranosyl-(1-&gt;4)-alpha-L-rhamnopyranosyl-(1-&gt;3)-N-acetyl-alpha-D-glucosaminyl-diphospho-trans,octacis-decaprenol.</text>
        <dbReference type="EC" id="2.4.2.46"/>
    </reaction>
</comment>
<proteinExistence type="inferred from homology"/>
<evidence type="ECO:0000256" key="6">
    <source>
        <dbReference type="ARBA" id="ARBA00022475"/>
    </source>
</evidence>
<evidence type="ECO:0000256" key="7">
    <source>
        <dbReference type="ARBA" id="ARBA00022679"/>
    </source>
</evidence>
<evidence type="ECO:0000256" key="5">
    <source>
        <dbReference type="ARBA" id="ARBA00020482"/>
    </source>
</evidence>
<dbReference type="RefSeq" id="WP_049700181.1">
    <property type="nucleotide sequence ID" value="NZ_LDTZ01000020.1"/>
</dbReference>
<evidence type="ECO:0000256" key="1">
    <source>
        <dbReference type="ARBA" id="ARBA00004651"/>
    </source>
</evidence>
<feature type="transmembrane region" description="Helical" evidence="14">
    <location>
        <begin position="69"/>
        <end position="88"/>
    </location>
</feature>
<evidence type="ECO:0000256" key="11">
    <source>
        <dbReference type="ARBA" id="ARBA00033184"/>
    </source>
</evidence>
<evidence type="ECO:0000256" key="9">
    <source>
        <dbReference type="ARBA" id="ARBA00022989"/>
    </source>
</evidence>
<feature type="transmembrane region" description="Helical" evidence="14">
    <location>
        <begin position="269"/>
        <end position="286"/>
    </location>
</feature>
<accession>A0ABR5I8X3</accession>
<feature type="transmembrane region" description="Helical" evidence="14">
    <location>
        <begin position="292"/>
        <end position="310"/>
    </location>
</feature>
<feature type="transmembrane region" description="Helical" evidence="14">
    <location>
        <begin position="209"/>
        <end position="225"/>
    </location>
</feature>
<feature type="domain" description="Arabinofuranosyltransferase AftA N-terminal" evidence="16">
    <location>
        <begin position="34"/>
        <end position="487"/>
    </location>
</feature>
<protein>
    <recommendedName>
        <fullName evidence="5">Galactan 5-O-arabinofuranosyltransferase</fullName>
        <ecNumber evidence="4">2.4.2.46</ecNumber>
    </recommendedName>
    <alternativeName>
        <fullName evidence="11">Arabinofuranosyltransferase AftA</fullName>
    </alternativeName>
</protein>
<feature type="transmembrane region" description="Helical" evidence="14">
    <location>
        <begin position="476"/>
        <end position="497"/>
    </location>
</feature>
<name>A0ABR5I8X3_9ACTN</name>
<evidence type="ECO:0000259" key="15">
    <source>
        <dbReference type="Pfam" id="PF12249"/>
    </source>
</evidence>
<feature type="domain" description="Arabinofuranosyltransferase AftA C-terminal" evidence="15">
    <location>
        <begin position="493"/>
        <end position="664"/>
    </location>
</feature>
<organism evidence="17 18">
    <name type="scientific">Gordonia jacobaea</name>
    <dbReference type="NCBI Taxonomy" id="122202"/>
    <lineage>
        <taxon>Bacteria</taxon>
        <taxon>Bacillati</taxon>
        <taxon>Actinomycetota</taxon>
        <taxon>Actinomycetes</taxon>
        <taxon>Mycobacteriales</taxon>
        <taxon>Gordoniaceae</taxon>
        <taxon>Gordonia</taxon>
    </lineage>
</organism>
<feature type="compositionally biased region" description="Low complexity" evidence="13">
    <location>
        <begin position="1"/>
        <end position="15"/>
    </location>
</feature>
<keyword evidence="18" id="KW-1185">Reference proteome</keyword>
<gene>
    <name evidence="17" type="ORF">ABW18_17070</name>
</gene>
<evidence type="ECO:0000256" key="4">
    <source>
        <dbReference type="ARBA" id="ARBA00012037"/>
    </source>
</evidence>
<evidence type="ECO:0000256" key="2">
    <source>
        <dbReference type="ARBA" id="ARBA00004776"/>
    </source>
</evidence>
<dbReference type="Pfam" id="PF12249">
    <property type="entry name" value="AftA_C"/>
    <property type="match status" value="1"/>
</dbReference>
<feature type="transmembrane region" description="Helical" evidence="14">
    <location>
        <begin position="95"/>
        <end position="117"/>
    </location>
</feature>
<evidence type="ECO:0000259" key="16">
    <source>
        <dbReference type="Pfam" id="PF12250"/>
    </source>
</evidence>